<gene>
    <name evidence="1" type="ORF">OG579_07170</name>
</gene>
<evidence type="ECO:0000313" key="2">
    <source>
        <dbReference type="Proteomes" id="UP001432128"/>
    </source>
</evidence>
<evidence type="ECO:0000313" key="1">
    <source>
        <dbReference type="EMBL" id="WUM21552.1"/>
    </source>
</evidence>
<keyword evidence="2" id="KW-1185">Reference proteome</keyword>
<reference evidence="1 2" key="1">
    <citation type="submission" date="2022-10" db="EMBL/GenBank/DDBJ databases">
        <title>The complete genomes of actinobacterial strains from the NBC collection.</title>
        <authorList>
            <person name="Joergensen T.S."/>
            <person name="Alvarez Arevalo M."/>
            <person name="Sterndorff E.B."/>
            <person name="Faurdal D."/>
            <person name="Vuksanovic O."/>
            <person name="Mourched A.-S."/>
            <person name="Charusanti P."/>
            <person name="Shaw S."/>
            <person name="Blin K."/>
            <person name="Weber T."/>
        </authorList>
    </citation>
    <scope>NUCLEOTIDE SEQUENCE [LARGE SCALE GENOMIC DNA]</scope>
    <source>
        <strain evidence="1 2">NBC_00319</strain>
    </source>
</reference>
<dbReference type="InterPro" id="IPR025358">
    <property type="entry name" value="DUF4262"/>
</dbReference>
<protein>
    <submittedName>
        <fullName evidence="1">DUF4262 domain-containing protein</fullName>
    </submittedName>
</protein>
<dbReference type="RefSeq" id="WP_328858581.1">
    <property type="nucleotide sequence ID" value="NZ_CP108021.1"/>
</dbReference>
<dbReference type="AlphaFoldDB" id="A0AAU4K6D4"/>
<dbReference type="KEGG" id="whr:OG579_07170"/>
<organism evidence="1 2">
    <name type="scientific">Williamsia herbipolensis</name>
    <dbReference type="NCBI Taxonomy" id="1603258"/>
    <lineage>
        <taxon>Bacteria</taxon>
        <taxon>Bacillati</taxon>
        <taxon>Actinomycetota</taxon>
        <taxon>Actinomycetes</taxon>
        <taxon>Mycobacteriales</taxon>
        <taxon>Nocardiaceae</taxon>
        <taxon>Williamsia</taxon>
    </lineage>
</organism>
<proteinExistence type="predicted"/>
<name>A0AAU4K6D4_9NOCA</name>
<dbReference type="Pfam" id="PF14081">
    <property type="entry name" value="DUF4262"/>
    <property type="match status" value="1"/>
</dbReference>
<dbReference type="EMBL" id="CP108021">
    <property type="protein sequence ID" value="WUM21552.1"/>
    <property type="molecule type" value="Genomic_DNA"/>
</dbReference>
<sequence length="197" mass="22086">MTDPQPSLPGMPRWHDDPVVRDTISRIRNFGLAITVAEDLCATHAKDPEARAAACPYAYTSGRSLIGEPELAVYGLGAEDAVEVLCDVTEELDVRSWKRLVAEKTEIYTESVDLAVTLVEAVDTTDLRVHRALFPNSPVLQVVWPDDHGFYPWEQRYSLRPADQYLKGVEGFARDVGPRVISRATGPNRAQRRKKKR</sequence>
<dbReference type="Proteomes" id="UP001432128">
    <property type="component" value="Chromosome"/>
</dbReference>
<accession>A0AAU4K6D4</accession>